<evidence type="ECO:0000259" key="1">
    <source>
        <dbReference type="Pfam" id="PF20150"/>
    </source>
</evidence>
<comment type="caution">
    <text evidence="2">The sequence shown here is derived from an EMBL/GenBank/DDBJ whole genome shotgun (WGS) entry which is preliminary data.</text>
</comment>
<feature type="domain" description="2EXR" evidence="1">
    <location>
        <begin position="56"/>
        <end position="156"/>
    </location>
</feature>
<evidence type="ECO:0000313" key="3">
    <source>
        <dbReference type="Proteomes" id="UP001152300"/>
    </source>
</evidence>
<name>A0A9X0AE52_9HELO</name>
<dbReference type="PANTHER" id="PTHR35910:SF6">
    <property type="entry name" value="2EXR DOMAIN-CONTAINING PROTEIN"/>
    <property type="match status" value="1"/>
</dbReference>
<keyword evidence="3" id="KW-1185">Reference proteome</keyword>
<organism evidence="2 3">
    <name type="scientific">Sclerotinia nivalis</name>
    <dbReference type="NCBI Taxonomy" id="352851"/>
    <lineage>
        <taxon>Eukaryota</taxon>
        <taxon>Fungi</taxon>
        <taxon>Dikarya</taxon>
        <taxon>Ascomycota</taxon>
        <taxon>Pezizomycotina</taxon>
        <taxon>Leotiomycetes</taxon>
        <taxon>Helotiales</taxon>
        <taxon>Sclerotiniaceae</taxon>
        <taxon>Sclerotinia</taxon>
    </lineage>
</organism>
<evidence type="ECO:0000313" key="2">
    <source>
        <dbReference type="EMBL" id="KAJ8059188.1"/>
    </source>
</evidence>
<accession>A0A9X0AE52</accession>
<dbReference type="Proteomes" id="UP001152300">
    <property type="component" value="Unassembled WGS sequence"/>
</dbReference>
<gene>
    <name evidence="2" type="ORF">OCU04_012159</name>
</gene>
<dbReference type="PANTHER" id="PTHR35910">
    <property type="entry name" value="2EXR DOMAIN-CONTAINING PROTEIN"/>
    <property type="match status" value="1"/>
</dbReference>
<dbReference type="EMBL" id="JAPEIS010000015">
    <property type="protein sequence ID" value="KAJ8059188.1"/>
    <property type="molecule type" value="Genomic_DNA"/>
</dbReference>
<proteinExistence type="predicted"/>
<dbReference type="Pfam" id="PF20150">
    <property type="entry name" value="2EXR"/>
    <property type="match status" value="1"/>
</dbReference>
<dbReference type="AlphaFoldDB" id="A0A9X0AE52"/>
<dbReference type="InterPro" id="IPR045518">
    <property type="entry name" value="2EXR"/>
</dbReference>
<reference evidence="2" key="1">
    <citation type="submission" date="2022-11" db="EMBL/GenBank/DDBJ databases">
        <title>Genome Resource of Sclerotinia nivalis Strain SnTB1, a Plant Pathogen Isolated from American Ginseng.</title>
        <authorList>
            <person name="Fan S."/>
        </authorList>
    </citation>
    <scope>NUCLEOTIDE SEQUENCE</scope>
    <source>
        <strain evidence="2">SnTB1</strain>
    </source>
</reference>
<sequence length="314" mass="36768">MQHLVKVKHLLSVRAFRQCLKRPQPDKKGKHTPNVELTLTDIDSQVQTDALTGPTFTIFPNLPLELQRKIWEFAAITHPRAIEVHPRYKRNTNKPVAYFYYFFGMVPRHRYYTTTSAIPTNLLHTCSESRNIALRQYSFHFFFGQPFYFNADRDILFVKGDAILDFSRTRNRMITHTPIEEGCTSSIVAKYKIRFLAIDYKTTDPFLPWVRLQSAEQKRSWNIYFWSEYVLNGITVEKIFLVYTEQDQRNEAVEDAKAMYEHGKSKMKLYSRAVGTNGSSVREIYCKGIELRRRYGLGFKAPPVEAILDTELIQ</sequence>
<dbReference type="OrthoDB" id="3473305at2759"/>
<protein>
    <recommendedName>
        <fullName evidence="1">2EXR domain-containing protein</fullName>
    </recommendedName>
</protein>